<dbReference type="AlphaFoldDB" id="A0ABD2NCU7"/>
<proteinExistence type="predicted"/>
<feature type="non-terminal residue" evidence="1">
    <location>
        <position position="67"/>
    </location>
</feature>
<dbReference type="Proteomes" id="UP001516400">
    <property type="component" value="Unassembled WGS sequence"/>
</dbReference>
<gene>
    <name evidence="1" type="ORF">HHI36_011955</name>
</gene>
<comment type="caution">
    <text evidence="1">The sequence shown here is derived from an EMBL/GenBank/DDBJ whole genome shotgun (WGS) entry which is preliminary data.</text>
</comment>
<protein>
    <submittedName>
        <fullName evidence="1">Uncharacterized protein</fullName>
    </submittedName>
</protein>
<name>A0ABD2NCU7_9CUCU</name>
<evidence type="ECO:0000313" key="1">
    <source>
        <dbReference type="EMBL" id="KAL3276583.1"/>
    </source>
</evidence>
<keyword evidence="2" id="KW-1185">Reference proteome</keyword>
<dbReference type="EMBL" id="JABFTP020000103">
    <property type="protein sequence ID" value="KAL3276583.1"/>
    <property type="molecule type" value="Genomic_DNA"/>
</dbReference>
<reference evidence="1 2" key="1">
    <citation type="journal article" date="2021" name="BMC Biol.">
        <title>Horizontally acquired antibacterial genes associated with adaptive radiation of ladybird beetles.</title>
        <authorList>
            <person name="Li H.S."/>
            <person name="Tang X.F."/>
            <person name="Huang Y.H."/>
            <person name="Xu Z.Y."/>
            <person name="Chen M.L."/>
            <person name="Du X.Y."/>
            <person name="Qiu B.Y."/>
            <person name="Chen P.T."/>
            <person name="Zhang W."/>
            <person name="Slipinski A."/>
            <person name="Escalona H.E."/>
            <person name="Waterhouse R.M."/>
            <person name="Zwick A."/>
            <person name="Pang H."/>
        </authorList>
    </citation>
    <scope>NUCLEOTIDE SEQUENCE [LARGE SCALE GENOMIC DNA]</scope>
    <source>
        <strain evidence="1">SYSU2018</strain>
    </source>
</reference>
<sequence length="67" mass="7424">MAVGKNKAITSPQYNSINTNDYVDYGSKVMKIMKIGSTVPGKYALEESAHGTLKNDFLPFGVHRFSR</sequence>
<evidence type="ECO:0000313" key="2">
    <source>
        <dbReference type="Proteomes" id="UP001516400"/>
    </source>
</evidence>
<organism evidence="1 2">
    <name type="scientific">Cryptolaemus montrouzieri</name>
    <dbReference type="NCBI Taxonomy" id="559131"/>
    <lineage>
        <taxon>Eukaryota</taxon>
        <taxon>Metazoa</taxon>
        <taxon>Ecdysozoa</taxon>
        <taxon>Arthropoda</taxon>
        <taxon>Hexapoda</taxon>
        <taxon>Insecta</taxon>
        <taxon>Pterygota</taxon>
        <taxon>Neoptera</taxon>
        <taxon>Endopterygota</taxon>
        <taxon>Coleoptera</taxon>
        <taxon>Polyphaga</taxon>
        <taxon>Cucujiformia</taxon>
        <taxon>Coccinelloidea</taxon>
        <taxon>Coccinellidae</taxon>
        <taxon>Scymninae</taxon>
        <taxon>Scymnini</taxon>
        <taxon>Cryptolaemus</taxon>
    </lineage>
</organism>
<accession>A0ABD2NCU7</accession>